<feature type="transmembrane region" description="Helical" evidence="1">
    <location>
        <begin position="40"/>
        <end position="67"/>
    </location>
</feature>
<reference evidence="2 4" key="1">
    <citation type="journal article" date="2014" name="ISME J.">
        <title>Trehalose/2-sulfotrehalose biosynthesis and glycine-betaine uptake are widely spread mechanisms for osmoadaptation in the Halobacteriales.</title>
        <authorList>
            <person name="Youssef N.H."/>
            <person name="Savage-Ashlock K.N."/>
            <person name="McCully A.L."/>
            <person name="Luedtke B."/>
            <person name="Shaw E.I."/>
            <person name="Hoff W.D."/>
            <person name="Elshahed M.S."/>
        </authorList>
    </citation>
    <scope>NUCLEOTIDE SEQUENCE [LARGE SCALE GENOMIC DNA]</scope>
    <source>
        <strain evidence="2 4">DX253</strain>
    </source>
</reference>
<keyword evidence="1" id="KW-0472">Membrane</keyword>
<accession>E7QW28</accession>
<dbReference type="Proteomes" id="UP000184203">
    <property type="component" value="Unassembled WGS sequence"/>
</dbReference>
<dbReference type="GO" id="GO:0140359">
    <property type="term" value="F:ABC-type transporter activity"/>
    <property type="evidence" value="ECO:0007669"/>
    <property type="project" value="InterPro"/>
</dbReference>
<evidence type="ECO:0000256" key="1">
    <source>
        <dbReference type="SAM" id="Phobius"/>
    </source>
</evidence>
<keyword evidence="1" id="KW-1133">Transmembrane helix</keyword>
<feature type="transmembrane region" description="Helical" evidence="1">
    <location>
        <begin position="164"/>
        <end position="186"/>
    </location>
</feature>
<name>E7QW28_HALPU</name>
<evidence type="ECO:0000313" key="4">
    <source>
        <dbReference type="Proteomes" id="UP000003751"/>
    </source>
</evidence>
<dbReference type="OrthoDB" id="313530at2157"/>
<feature type="transmembrane region" description="Helical" evidence="1">
    <location>
        <begin position="114"/>
        <end position="144"/>
    </location>
</feature>
<dbReference type="EMBL" id="FRAN01000004">
    <property type="protein sequence ID" value="SHL01154.1"/>
    <property type="molecule type" value="Genomic_DNA"/>
</dbReference>
<dbReference type="AlphaFoldDB" id="E7QW28"/>
<dbReference type="STRING" id="797209.GCA_000376445_03526"/>
<dbReference type="GO" id="GO:0005886">
    <property type="term" value="C:plasma membrane"/>
    <property type="evidence" value="ECO:0007669"/>
    <property type="project" value="UniProtKB-SubCell"/>
</dbReference>
<feature type="transmembrane region" description="Helical" evidence="1">
    <location>
        <begin position="73"/>
        <end position="93"/>
    </location>
</feature>
<dbReference type="Proteomes" id="UP000003751">
    <property type="component" value="Unassembled WGS sequence"/>
</dbReference>
<dbReference type="RefSeq" id="WP_007981136.1">
    <property type="nucleotide sequence ID" value="NZ_AEMG01000015.1"/>
</dbReference>
<feature type="transmembrane region" description="Helical" evidence="1">
    <location>
        <begin position="263"/>
        <end position="281"/>
    </location>
</feature>
<keyword evidence="1" id="KW-0812">Transmembrane</keyword>
<sequence>MSDETATATQRPTRADRGLGLRAAGPVFRRELTTIRRSRAYLGLAGGFAVAVVGLTLLGGGVTVGYVPMIIDLLTYVEVLVPVVAFALGYRAVLDDRISGELAVLRTFPLPRAAYVVGVVAARLCALVVLLTVPLALVGAIAFLRPEPAEYLFATTSGADSPVLYVRFVSLTLLYGIVNLVGGIAVSATARSVRTGVVVAVISVVTLSLGFDLFVLSGLAEGMLGERTLAAALALGPASAYRALVMTTVIGATTSGVTTIPPLFPTVALLAWAAVLLAVAIRRVW</sequence>
<gene>
    <name evidence="3" type="ORF">SAMN05444342_2732</name>
    <name evidence="2" type="ORF">ZOD2009_15081</name>
</gene>
<evidence type="ECO:0000313" key="2">
    <source>
        <dbReference type="EMBL" id="EFW91441.1"/>
    </source>
</evidence>
<dbReference type="Pfam" id="PF12679">
    <property type="entry name" value="ABC2_membrane_2"/>
    <property type="match status" value="1"/>
</dbReference>
<reference evidence="5" key="2">
    <citation type="submission" date="2016-11" db="EMBL/GenBank/DDBJ databases">
        <authorList>
            <person name="Varghese N."/>
            <person name="Submissions S."/>
        </authorList>
    </citation>
    <scope>NUCLEOTIDE SEQUENCE [LARGE SCALE GENOMIC DNA]</scope>
    <source>
        <strain evidence="5">DX253</strain>
    </source>
</reference>
<dbReference type="EMBL" id="AEMG01000015">
    <property type="protein sequence ID" value="EFW91441.1"/>
    <property type="molecule type" value="Genomic_DNA"/>
</dbReference>
<proteinExistence type="predicted"/>
<feature type="transmembrane region" description="Helical" evidence="1">
    <location>
        <begin position="198"/>
        <end position="220"/>
    </location>
</feature>
<evidence type="ECO:0000313" key="5">
    <source>
        <dbReference type="Proteomes" id="UP000184203"/>
    </source>
</evidence>
<reference evidence="3" key="3">
    <citation type="submission" date="2016-11" db="EMBL/GenBank/DDBJ databases">
        <authorList>
            <person name="Jaros S."/>
            <person name="Januszkiewicz K."/>
            <person name="Wedrychowicz H."/>
        </authorList>
    </citation>
    <scope>NUCLEOTIDE SEQUENCE [LARGE SCALE GENOMIC DNA]</scope>
    <source>
        <strain evidence="3">DX253</strain>
    </source>
</reference>
<organism evidence="2 4">
    <name type="scientific">Haladaptatus paucihalophilus DX253</name>
    <dbReference type="NCBI Taxonomy" id="797209"/>
    <lineage>
        <taxon>Archaea</taxon>
        <taxon>Methanobacteriati</taxon>
        <taxon>Methanobacteriota</taxon>
        <taxon>Stenosarchaea group</taxon>
        <taxon>Halobacteria</taxon>
        <taxon>Halobacteriales</taxon>
        <taxon>Haladaptataceae</taxon>
        <taxon>Haladaptatus</taxon>
    </lineage>
</organism>
<dbReference type="eggNOG" id="arCOG09006">
    <property type="taxonomic scope" value="Archaea"/>
</dbReference>
<evidence type="ECO:0000313" key="3">
    <source>
        <dbReference type="EMBL" id="SHL01154.1"/>
    </source>
</evidence>
<protein>
    <submittedName>
        <fullName evidence="3">ABC-type transport system involved in multi-copper enzyme maturation, permease component</fullName>
    </submittedName>
    <submittedName>
        <fullName evidence="2">Copper ABC transporter permease</fullName>
    </submittedName>
</protein>
<keyword evidence="5" id="KW-1185">Reference proteome</keyword>
<dbReference type="PATRIC" id="fig|797209.4.peg.2976"/>